<sequence length="204" mass="22813">MAPVSALAKYKLVFLGDQSVGKTSIITRFMYDKFDNTYQATIGIDFLSKTMYLEDRTVRLQLWDTAGQERFRTITSSYYRGAHGIIIVYDVTDQESFNNVKQWLNEIDRYASENVNKLLVGNKSDLTANKVVSYETAKAFADEIGIPFMETSAKNATNVEEAFMAMAADIKNRMASQPASNNARPPTVQIRGQPVNQKSGCCSS</sequence>
<keyword evidence="3" id="KW-0342">GTP-binding</keyword>
<proteinExistence type="inferred from homology"/>
<dbReference type="InterPro" id="IPR005225">
    <property type="entry name" value="Small_GTP-bd"/>
</dbReference>
<evidence type="ECO:0000256" key="4">
    <source>
        <dbReference type="ARBA" id="ARBA00037868"/>
    </source>
</evidence>
<dbReference type="Pfam" id="PF00071">
    <property type="entry name" value="Ras"/>
    <property type="match status" value="1"/>
</dbReference>
<evidence type="ECO:0000256" key="3">
    <source>
        <dbReference type="ARBA" id="ARBA00023134"/>
    </source>
</evidence>
<dbReference type="GO" id="GO:0012505">
    <property type="term" value="C:endomembrane system"/>
    <property type="evidence" value="ECO:0007669"/>
    <property type="project" value="UniProtKB-SubCell"/>
</dbReference>
<protein>
    <recommendedName>
        <fullName evidence="7">GTP-binding family protein</fullName>
    </recommendedName>
</protein>
<dbReference type="NCBIfam" id="TIGR00231">
    <property type="entry name" value="small_GTP"/>
    <property type="match status" value="1"/>
</dbReference>
<dbReference type="PROSITE" id="PS51417">
    <property type="entry name" value="ARF"/>
    <property type="match status" value="1"/>
</dbReference>
<dbReference type="SMART" id="SM00176">
    <property type="entry name" value="RAN"/>
    <property type="match status" value="1"/>
</dbReference>
<evidence type="ECO:0000313" key="6">
    <source>
        <dbReference type="EMBL" id="MBX19741.1"/>
    </source>
</evidence>
<dbReference type="PROSITE" id="PS51420">
    <property type="entry name" value="RHO"/>
    <property type="match status" value="1"/>
</dbReference>
<accession>A0A2P2LP34</accession>
<dbReference type="Gene3D" id="3.40.50.300">
    <property type="entry name" value="P-loop containing nucleotide triphosphate hydrolases"/>
    <property type="match status" value="1"/>
</dbReference>
<comment type="similarity">
    <text evidence="1">Belongs to the small GTPase superfamily. Rab family.</text>
</comment>
<dbReference type="PROSITE" id="PS51419">
    <property type="entry name" value="RAB"/>
    <property type="match status" value="1"/>
</dbReference>
<evidence type="ECO:0000256" key="5">
    <source>
        <dbReference type="SAM" id="MobiDB-lite"/>
    </source>
</evidence>
<organism evidence="6">
    <name type="scientific">Rhizophora mucronata</name>
    <name type="common">Asiatic mangrove</name>
    <dbReference type="NCBI Taxonomy" id="61149"/>
    <lineage>
        <taxon>Eukaryota</taxon>
        <taxon>Viridiplantae</taxon>
        <taxon>Streptophyta</taxon>
        <taxon>Embryophyta</taxon>
        <taxon>Tracheophyta</taxon>
        <taxon>Spermatophyta</taxon>
        <taxon>Magnoliopsida</taxon>
        <taxon>eudicotyledons</taxon>
        <taxon>Gunneridae</taxon>
        <taxon>Pentapetalae</taxon>
        <taxon>rosids</taxon>
        <taxon>fabids</taxon>
        <taxon>Malpighiales</taxon>
        <taxon>Rhizophoraceae</taxon>
        <taxon>Rhizophora</taxon>
    </lineage>
</organism>
<dbReference type="PROSITE" id="PS51421">
    <property type="entry name" value="RAS"/>
    <property type="match status" value="1"/>
</dbReference>
<reference evidence="6" key="1">
    <citation type="submission" date="2018-02" db="EMBL/GenBank/DDBJ databases">
        <title>Rhizophora mucronata_Transcriptome.</title>
        <authorList>
            <person name="Meera S.P."/>
            <person name="Sreeshan A."/>
            <person name="Augustine A."/>
        </authorList>
    </citation>
    <scope>NUCLEOTIDE SEQUENCE</scope>
    <source>
        <tissue evidence="6">Leaf</tissue>
    </source>
</reference>
<comment type="subcellular location">
    <subcellularLocation>
        <location evidence="4">Endomembrane system</location>
        <topology evidence="4">Lipid-anchor</topology>
    </subcellularLocation>
</comment>
<dbReference type="SMART" id="SM00173">
    <property type="entry name" value="RAS"/>
    <property type="match status" value="1"/>
</dbReference>
<dbReference type="GO" id="GO:0003924">
    <property type="term" value="F:GTPase activity"/>
    <property type="evidence" value="ECO:0007669"/>
    <property type="project" value="InterPro"/>
</dbReference>
<dbReference type="SMART" id="SM00174">
    <property type="entry name" value="RHO"/>
    <property type="match status" value="1"/>
</dbReference>
<dbReference type="PANTHER" id="PTHR47977">
    <property type="entry name" value="RAS-RELATED PROTEIN RAB"/>
    <property type="match status" value="1"/>
</dbReference>
<dbReference type="InterPro" id="IPR001806">
    <property type="entry name" value="Small_GTPase"/>
</dbReference>
<evidence type="ECO:0000256" key="1">
    <source>
        <dbReference type="ARBA" id="ARBA00006270"/>
    </source>
</evidence>
<feature type="region of interest" description="Disordered" evidence="5">
    <location>
        <begin position="175"/>
        <end position="204"/>
    </location>
</feature>
<dbReference type="GO" id="GO:0005525">
    <property type="term" value="F:GTP binding"/>
    <property type="evidence" value="ECO:0007669"/>
    <property type="project" value="UniProtKB-KW"/>
</dbReference>
<dbReference type="EMBL" id="GGEC01039257">
    <property type="protein sequence ID" value="MBX19741.1"/>
    <property type="molecule type" value="Transcribed_RNA"/>
</dbReference>
<feature type="compositionally biased region" description="Polar residues" evidence="5">
    <location>
        <begin position="175"/>
        <end position="184"/>
    </location>
</feature>
<feature type="compositionally biased region" description="Polar residues" evidence="5">
    <location>
        <begin position="194"/>
        <end position="204"/>
    </location>
</feature>
<dbReference type="PRINTS" id="PR00449">
    <property type="entry name" value="RASTRNSFRMNG"/>
</dbReference>
<evidence type="ECO:0008006" key="7">
    <source>
        <dbReference type="Google" id="ProtNLM"/>
    </source>
</evidence>
<evidence type="ECO:0000256" key="2">
    <source>
        <dbReference type="ARBA" id="ARBA00022741"/>
    </source>
</evidence>
<dbReference type="SMART" id="SM00175">
    <property type="entry name" value="RAB"/>
    <property type="match status" value="1"/>
</dbReference>
<dbReference type="FunFam" id="3.40.50.300:FF:002020">
    <property type="entry name" value="Ras-related protein Rab-37"/>
    <property type="match status" value="1"/>
</dbReference>
<dbReference type="InterPro" id="IPR027417">
    <property type="entry name" value="P-loop_NTPase"/>
</dbReference>
<dbReference type="SUPFAM" id="SSF52540">
    <property type="entry name" value="P-loop containing nucleoside triphosphate hydrolases"/>
    <property type="match status" value="1"/>
</dbReference>
<dbReference type="AlphaFoldDB" id="A0A2P2LP34"/>
<keyword evidence="2" id="KW-0547">Nucleotide-binding</keyword>
<name>A0A2P2LP34_RHIMU</name>
<dbReference type="InterPro" id="IPR050227">
    <property type="entry name" value="Rab"/>
</dbReference>